<evidence type="ECO:0000256" key="1">
    <source>
        <dbReference type="ARBA" id="ARBA00001936"/>
    </source>
</evidence>
<dbReference type="Gene3D" id="3.60.10.10">
    <property type="entry name" value="Endonuclease/exonuclease/phosphatase"/>
    <property type="match status" value="1"/>
</dbReference>
<keyword evidence="13" id="KW-1185">Reference proteome</keyword>
<dbReference type="GO" id="GO:0003677">
    <property type="term" value="F:DNA binding"/>
    <property type="evidence" value="ECO:0007669"/>
    <property type="project" value="InterPro"/>
</dbReference>
<dbReference type="PROSITE" id="PS51435">
    <property type="entry name" value="AP_NUCLEASE_F1_4"/>
    <property type="match status" value="1"/>
</dbReference>
<keyword evidence="9" id="KW-0234">DNA repair</keyword>
<dbReference type="KEGG" id="ptm:GSPATT00010290001"/>
<dbReference type="GeneID" id="5027238"/>
<comment type="cofactor">
    <cofactor evidence="7 9">
        <name>Mg(2+)</name>
        <dbReference type="ChEBI" id="CHEBI:18420"/>
    </cofactor>
    <cofactor evidence="7 9">
        <name>Mn(2+)</name>
        <dbReference type="ChEBI" id="CHEBI:29035"/>
    </cofactor>
    <text evidence="7 9">Probably binds two magnesium or manganese ions per subunit.</text>
</comment>
<evidence type="ECO:0000256" key="2">
    <source>
        <dbReference type="ARBA" id="ARBA00007092"/>
    </source>
</evidence>
<sequence length="374" mass="42948">MLQIARNLIKHTHLFKISKMPPKISIFCALNSKATDSNSNENVQKENKSKSQNLKEASKLKNEKKSNPKILKQQTLKLVDKKGQIVDLTQKKLDLGDGIFSQDKLKISSWNINGLRASSKKESAVSYLNDKNFDIICLNELKVAQEAFEKENLITKLPKDYFAYLNFCKIKAGYSGVAILSKVKPISIKYDMGIEKHDQEGRIITAEFEKFNLVACYVPNSGDKLDRLNYRTQEWDVDFQNYLDKLKQTKNTIICGDLNVSHTEIDLANPEGNKRSAGQLIIYDQRFTQEERDSFSKFLSKGWIDTFRHLHPKEIKYSYFSPRFNSRETNKGWRIDYFVVNQEAVGSVIQSDIKTTILGSDHVPIECDIDLTKL</sequence>
<evidence type="ECO:0000256" key="8">
    <source>
        <dbReference type="PIRSR" id="PIRSR604808-3"/>
    </source>
</evidence>
<feature type="region of interest" description="Disordered" evidence="10">
    <location>
        <begin position="36"/>
        <end position="66"/>
    </location>
</feature>
<feature type="domain" description="Endonuclease/exonuclease/phosphatase" evidence="11">
    <location>
        <begin position="109"/>
        <end position="362"/>
    </location>
</feature>
<dbReference type="FunCoup" id="A0CTD9">
    <property type="interactions" value="24"/>
</dbReference>
<dbReference type="InterPro" id="IPR036691">
    <property type="entry name" value="Endo/exonu/phosph_ase_sf"/>
</dbReference>
<dbReference type="NCBIfam" id="TIGR00633">
    <property type="entry name" value="xth"/>
    <property type="match status" value="1"/>
</dbReference>
<dbReference type="GO" id="GO:0008311">
    <property type="term" value="F:double-stranded DNA 3'-5' DNA exonuclease activity"/>
    <property type="evidence" value="ECO:0000318"/>
    <property type="project" value="GO_Central"/>
</dbReference>
<dbReference type="GO" id="GO:0003906">
    <property type="term" value="F:DNA-(apurinic or apyrimidinic site) endonuclease activity"/>
    <property type="evidence" value="ECO:0000318"/>
    <property type="project" value="GO_Central"/>
</dbReference>
<name>A0CTD9_PARTE</name>
<evidence type="ECO:0000256" key="9">
    <source>
        <dbReference type="RuleBase" id="RU362131"/>
    </source>
</evidence>
<feature type="binding site" evidence="7">
    <location>
        <position position="361"/>
    </location>
    <ligand>
        <name>Mg(2+)</name>
        <dbReference type="ChEBI" id="CHEBI:18420"/>
        <label>1</label>
    </ligand>
</feature>
<dbReference type="EMBL" id="CT868174">
    <property type="protein sequence ID" value="CAK74056.1"/>
    <property type="molecule type" value="Genomic_DNA"/>
</dbReference>
<feature type="site" description="Interaction with DNA substrate" evidence="8">
    <location>
        <position position="362"/>
    </location>
</feature>
<gene>
    <name evidence="12" type="ORF">GSPATT00010290001</name>
</gene>
<feature type="site" description="Important for catalytic activity" evidence="8">
    <location>
        <position position="336"/>
    </location>
</feature>
<dbReference type="InterPro" id="IPR020848">
    <property type="entry name" value="AP_endonuclease_F1_CS"/>
</dbReference>
<comment type="similarity">
    <text evidence="2 9">Belongs to the DNA repair enzymes AP/ExoA family.</text>
</comment>
<evidence type="ECO:0000256" key="10">
    <source>
        <dbReference type="SAM" id="MobiDB-lite"/>
    </source>
</evidence>
<dbReference type="RefSeq" id="XP_001441453.1">
    <property type="nucleotide sequence ID" value="XM_001441416.1"/>
</dbReference>
<feature type="site" description="Transition state stabilizer" evidence="8">
    <location>
        <position position="259"/>
    </location>
</feature>
<keyword evidence="3 7" id="KW-0479">Metal-binding</keyword>
<dbReference type="EC" id="3.1.-.-" evidence="9"/>
<dbReference type="HOGENOM" id="CLU_027539_1_0_1"/>
<dbReference type="AlphaFoldDB" id="A0CTD9"/>
<evidence type="ECO:0000256" key="5">
    <source>
        <dbReference type="ARBA" id="ARBA00022842"/>
    </source>
</evidence>
<dbReference type="PANTHER" id="PTHR22748">
    <property type="entry name" value="AP ENDONUCLEASE"/>
    <property type="match status" value="1"/>
</dbReference>
<dbReference type="InterPro" id="IPR004808">
    <property type="entry name" value="AP_endonuc_1"/>
</dbReference>
<evidence type="ECO:0000256" key="4">
    <source>
        <dbReference type="ARBA" id="ARBA00022801"/>
    </source>
</evidence>
<keyword evidence="7" id="KW-0464">Manganese</keyword>
<keyword evidence="4" id="KW-0378">Hydrolase</keyword>
<feature type="binding site" evidence="7">
    <location>
        <position position="257"/>
    </location>
    <ligand>
        <name>Mg(2+)</name>
        <dbReference type="ChEBI" id="CHEBI:18420"/>
        <label>1</label>
    </ligand>
</feature>
<feature type="binding site" evidence="7">
    <location>
        <position position="140"/>
    </location>
    <ligand>
        <name>Mg(2+)</name>
        <dbReference type="ChEBI" id="CHEBI:18420"/>
        <label>1</label>
    </ligand>
</feature>
<dbReference type="eggNOG" id="KOG1294">
    <property type="taxonomic scope" value="Eukaryota"/>
</dbReference>
<evidence type="ECO:0000256" key="7">
    <source>
        <dbReference type="PIRSR" id="PIRSR604808-2"/>
    </source>
</evidence>
<proteinExistence type="inferred from homology"/>
<evidence type="ECO:0000313" key="13">
    <source>
        <dbReference type="Proteomes" id="UP000000600"/>
    </source>
</evidence>
<dbReference type="GO" id="GO:0046872">
    <property type="term" value="F:metal ion binding"/>
    <property type="evidence" value="ECO:0007669"/>
    <property type="project" value="UniProtKB-KW"/>
</dbReference>
<evidence type="ECO:0000256" key="6">
    <source>
        <dbReference type="PIRSR" id="PIRSR604808-1"/>
    </source>
</evidence>
<dbReference type="InParanoid" id="A0CTD9"/>
<keyword evidence="5 7" id="KW-0460">Magnesium</keyword>
<dbReference type="InterPro" id="IPR005135">
    <property type="entry name" value="Endo/exonuclease/phosphatase"/>
</dbReference>
<comment type="cofactor">
    <cofactor evidence="1">
        <name>Mn(2+)</name>
        <dbReference type="ChEBI" id="CHEBI:29035"/>
    </cofactor>
</comment>
<dbReference type="GO" id="GO:0008081">
    <property type="term" value="F:phosphoric diester hydrolase activity"/>
    <property type="evidence" value="ECO:0000318"/>
    <property type="project" value="GO_Central"/>
</dbReference>
<feature type="active site" description="Proton acceptor" evidence="6">
    <location>
        <position position="362"/>
    </location>
</feature>
<protein>
    <recommendedName>
        <fullName evidence="9">DNA-(apurinic or apyrimidinic site) endonuclease</fullName>
        <ecNumber evidence="9">3.1.-.-</ecNumber>
    </recommendedName>
</protein>
<keyword evidence="9" id="KW-0227">DNA damage</keyword>
<feature type="active site" description="Proton donor/acceptor" evidence="6">
    <location>
        <position position="257"/>
    </location>
</feature>
<evidence type="ECO:0000313" key="12">
    <source>
        <dbReference type="EMBL" id="CAK74056.1"/>
    </source>
</evidence>
<feature type="binding site" evidence="7">
    <location>
        <position position="362"/>
    </location>
    <ligand>
        <name>Mg(2+)</name>
        <dbReference type="ChEBI" id="CHEBI:18420"/>
        <label>1</label>
    </ligand>
</feature>
<dbReference type="PANTHER" id="PTHR22748:SF6">
    <property type="entry name" value="DNA-(APURINIC OR APYRIMIDINIC SITE) ENDONUCLEASE"/>
    <property type="match status" value="1"/>
</dbReference>
<feature type="binding site" evidence="7">
    <location>
        <position position="111"/>
    </location>
    <ligand>
        <name>Mg(2+)</name>
        <dbReference type="ChEBI" id="CHEBI:18420"/>
        <label>1</label>
    </ligand>
</feature>
<feature type="compositionally biased region" description="Basic and acidic residues" evidence="10">
    <location>
        <begin position="56"/>
        <end position="66"/>
    </location>
</feature>
<dbReference type="NCBIfam" id="TIGR00195">
    <property type="entry name" value="exoDNase_III"/>
    <property type="match status" value="1"/>
</dbReference>
<dbReference type="STRING" id="5888.A0CTD9"/>
<organism evidence="12 13">
    <name type="scientific">Paramecium tetraurelia</name>
    <dbReference type="NCBI Taxonomy" id="5888"/>
    <lineage>
        <taxon>Eukaryota</taxon>
        <taxon>Sar</taxon>
        <taxon>Alveolata</taxon>
        <taxon>Ciliophora</taxon>
        <taxon>Intramacronucleata</taxon>
        <taxon>Oligohymenophorea</taxon>
        <taxon>Peniculida</taxon>
        <taxon>Parameciidae</taxon>
        <taxon>Paramecium</taxon>
    </lineage>
</organism>
<feature type="active site" evidence="6">
    <location>
        <position position="217"/>
    </location>
</feature>
<dbReference type="Proteomes" id="UP000000600">
    <property type="component" value="Unassembled WGS sequence"/>
</dbReference>
<dbReference type="PROSITE" id="PS00727">
    <property type="entry name" value="AP_NUCLEASE_F1_2"/>
    <property type="match status" value="1"/>
</dbReference>
<dbReference type="CDD" id="cd09087">
    <property type="entry name" value="Ape1-like_AP-endo"/>
    <property type="match status" value="1"/>
</dbReference>
<dbReference type="GO" id="GO:0005634">
    <property type="term" value="C:nucleus"/>
    <property type="evidence" value="ECO:0000318"/>
    <property type="project" value="GO_Central"/>
</dbReference>
<feature type="binding site" evidence="7">
    <location>
        <position position="259"/>
    </location>
    <ligand>
        <name>Mg(2+)</name>
        <dbReference type="ChEBI" id="CHEBI:18420"/>
        <label>1</label>
    </ligand>
</feature>
<dbReference type="Pfam" id="PF03372">
    <property type="entry name" value="Exo_endo_phos"/>
    <property type="match status" value="1"/>
</dbReference>
<dbReference type="SUPFAM" id="SSF56219">
    <property type="entry name" value="DNase I-like"/>
    <property type="match status" value="1"/>
</dbReference>
<dbReference type="OMA" id="WWSYRGR"/>
<evidence type="ECO:0000256" key="3">
    <source>
        <dbReference type="ARBA" id="ARBA00022723"/>
    </source>
</evidence>
<dbReference type="FunFam" id="3.60.10.10:FF:000130">
    <property type="entry name" value="DNA-(apurinic or apyrimidinic site) lyase"/>
    <property type="match status" value="1"/>
</dbReference>
<reference evidence="12 13" key="1">
    <citation type="journal article" date="2006" name="Nature">
        <title>Global trends of whole-genome duplications revealed by the ciliate Paramecium tetraurelia.</title>
        <authorList>
            <consortium name="Genoscope"/>
            <person name="Aury J.-M."/>
            <person name="Jaillon O."/>
            <person name="Duret L."/>
            <person name="Noel B."/>
            <person name="Jubin C."/>
            <person name="Porcel B.M."/>
            <person name="Segurens B."/>
            <person name="Daubin V."/>
            <person name="Anthouard V."/>
            <person name="Aiach N."/>
            <person name="Arnaiz O."/>
            <person name="Billaut A."/>
            <person name="Beisson J."/>
            <person name="Blanc I."/>
            <person name="Bouhouche K."/>
            <person name="Camara F."/>
            <person name="Duharcourt S."/>
            <person name="Guigo R."/>
            <person name="Gogendeau D."/>
            <person name="Katinka M."/>
            <person name="Keller A.-M."/>
            <person name="Kissmehl R."/>
            <person name="Klotz C."/>
            <person name="Koll F."/>
            <person name="Le Moue A."/>
            <person name="Lepere C."/>
            <person name="Malinsky S."/>
            <person name="Nowacki M."/>
            <person name="Nowak J.K."/>
            <person name="Plattner H."/>
            <person name="Poulain J."/>
            <person name="Ruiz F."/>
            <person name="Serrano V."/>
            <person name="Zagulski M."/>
            <person name="Dessen P."/>
            <person name="Betermier M."/>
            <person name="Weissenbach J."/>
            <person name="Scarpelli C."/>
            <person name="Schachter V."/>
            <person name="Sperling L."/>
            <person name="Meyer E."/>
            <person name="Cohen J."/>
            <person name="Wincker P."/>
        </authorList>
    </citation>
    <scope>NUCLEOTIDE SEQUENCE [LARGE SCALE GENOMIC DNA]</scope>
    <source>
        <strain evidence="12 13">Stock d4-2</strain>
    </source>
</reference>
<accession>A0CTD9</accession>
<dbReference type="GO" id="GO:0006284">
    <property type="term" value="P:base-excision repair"/>
    <property type="evidence" value="ECO:0000318"/>
    <property type="project" value="GO_Central"/>
</dbReference>
<dbReference type="OrthoDB" id="498125at2759"/>
<evidence type="ECO:0000259" key="11">
    <source>
        <dbReference type="Pfam" id="PF03372"/>
    </source>
</evidence>